<evidence type="ECO:0000256" key="3">
    <source>
        <dbReference type="ARBA" id="ARBA00022475"/>
    </source>
</evidence>
<evidence type="ECO:0000256" key="6">
    <source>
        <dbReference type="ARBA" id="ARBA00023136"/>
    </source>
</evidence>
<feature type="transmembrane region" description="Helical" evidence="7">
    <location>
        <begin position="167"/>
        <end position="187"/>
    </location>
</feature>
<keyword evidence="6 7" id="KW-0472">Membrane</keyword>
<evidence type="ECO:0000256" key="7">
    <source>
        <dbReference type="RuleBase" id="RU363032"/>
    </source>
</evidence>
<dbReference type="GO" id="GO:0055085">
    <property type="term" value="P:transmembrane transport"/>
    <property type="evidence" value="ECO:0007669"/>
    <property type="project" value="InterPro"/>
</dbReference>
<gene>
    <name evidence="9" type="primary">lacF_3</name>
    <name evidence="9" type="ORF">BGLFYP119_02100</name>
</gene>
<dbReference type="InterPro" id="IPR035906">
    <property type="entry name" value="MetI-like_sf"/>
</dbReference>
<dbReference type="SUPFAM" id="SSF161098">
    <property type="entry name" value="MetI-like"/>
    <property type="match status" value="1"/>
</dbReference>
<dbReference type="InterPro" id="IPR051393">
    <property type="entry name" value="ABC_transporter_permease"/>
</dbReference>
<feature type="transmembrane region" description="Helical" evidence="7">
    <location>
        <begin position="208"/>
        <end position="225"/>
    </location>
</feature>
<evidence type="ECO:0000313" key="9">
    <source>
        <dbReference type="EMBL" id="VYT17249.1"/>
    </source>
</evidence>
<evidence type="ECO:0000256" key="5">
    <source>
        <dbReference type="ARBA" id="ARBA00022989"/>
    </source>
</evidence>
<evidence type="ECO:0000256" key="4">
    <source>
        <dbReference type="ARBA" id="ARBA00022692"/>
    </source>
</evidence>
<dbReference type="AlphaFoldDB" id="A0A6N2UI01"/>
<feature type="transmembrane region" description="Helical" evidence="7">
    <location>
        <begin position="66"/>
        <end position="92"/>
    </location>
</feature>
<dbReference type="PANTHER" id="PTHR30193:SF37">
    <property type="entry name" value="INNER MEMBRANE ABC TRANSPORTER PERMEASE PROTEIN YCJO"/>
    <property type="match status" value="1"/>
</dbReference>
<keyword evidence="3" id="KW-1003">Cell membrane</keyword>
<keyword evidence="5 7" id="KW-1133">Transmembrane helix</keyword>
<organism evidence="9">
    <name type="scientific">Blautia glucerasea</name>
    <dbReference type="NCBI Taxonomy" id="536633"/>
    <lineage>
        <taxon>Bacteria</taxon>
        <taxon>Bacillati</taxon>
        <taxon>Bacillota</taxon>
        <taxon>Clostridia</taxon>
        <taxon>Lachnospirales</taxon>
        <taxon>Lachnospiraceae</taxon>
        <taxon>Blautia</taxon>
    </lineage>
</organism>
<sequence length="291" mass="32327">MNKSKIYPWYFAAGAIFIYTALSVIPGIIGIGYSFTDWSAYSKELNFVGLKNFIDVFSGDQDYLQYILNTLLFTVVTTAAKTGLGLLFALALSRNIKAKNFHRGVMYMPSVLSILIIGLVFTSILNPKNGLLNEGLRMIGLESLTQKWLTDPQIAFWSVMGVDIWRGTGYIMTILIVGILAIPNVYYEAASIDGANGFKKFTYVTLPMLKQTLAVTIVLNVLYGLKVFDMVYALTNGGPGHRTEVMYTAVFKQFSQGLYAAGTTISSVMFIFMVIVGYFMIKILTKDEVIE</sequence>
<keyword evidence="4 7" id="KW-0812">Transmembrane</keyword>
<accession>A0A6N2UI01</accession>
<evidence type="ECO:0000256" key="2">
    <source>
        <dbReference type="ARBA" id="ARBA00022448"/>
    </source>
</evidence>
<evidence type="ECO:0000256" key="1">
    <source>
        <dbReference type="ARBA" id="ARBA00004651"/>
    </source>
</evidence>
<keyword evidence="2 7" id="KW-0813">Transport</keyword>
<feature type="domain" description="ABC transmembrane type-1" evidence="8">
    <location>
        <begin position="67"/>
        <end position="280"/>
    </location>
</feature>
<feature type="transmembrane region" description="Helical" evidence="7">
    <location>
        <begin position="104"/>
        <end position="125"/>
    </location>
</feature>
<reference evidence="9" key="1">
    <citation type="submission" date="2019-11" db="EMBL/GenBank/DDBJ databases">
        <authorList>
            <person name="Feng L."/>
        </authorList>
    </citation>
    <scope>NUCLEOTIDE SEQUENCE</scope>
    <source>
        <strain evidence="9">BgluceraseaLFYP119</strain>
    </source>
</reference>
<protein>
    <submittedName>
        <fullName evidence="9">Lactose transport system permease protein LacF</fullName>
    </submittedName>
</protein>
<dbReference type="PROSITE" id="PS50928">
    <property type="entry name" value="ABC_TM1"/>
    <property type="match status" value="1"/>
</dbReference>
<proteinExistence type="inferred from homology"/>
<dbReference type="RefSeq" id="WP_156354553.1">
    <property type="nucleotide sequence ID" value="NZ_CACRST010000019.1"/>
</dbReference>
<comment type="similarity">
    <text evidence="7">Belongs to the binding-protein-dependent transport system permease family.</text>
</comment>
<name>A0A6N2UI01_9FIRM</name>
<dbReference type="EMBL" id="CACRST010000019">
    <property type="protein sequence ID" value="VYT17249.1"/>
    <property type="molecule type" value="Genomic_DNA"/>
</dbReference>
<feature type="transmembrane region" description="Helical" evidence="7">
    <location>
        <begin position="7"/>
        <end position="35"/>
    </location>
</feature>
<dbReference type="GO" id="GO:0005886">
    <property type="term" value="C:plasma membrane"/>
    <property type="evidence" value="ECO:0007669"/>
    <property type="project" value="UniProtKB-SubCell"/>
</dbReference>
<dbReference type="Gene3D" id="1.10.3720.10">
    <property type="entry name" value="MetI-like"/>
    <property type="match status" value="1"/>
</dbReference>
<evidence type="ECO:0000259" key="8">
    <source>
        <dbReference type="PROSITE" id="PS50928"/>
    </source>
</evidence>
<dbReference type="PANTHER" id="PTHR30193">
    <property type="entry name" value="ABC TRANSPORTER PERMEASE PROTEIN"/>
    <property type="match status" value="1"/>
</dbReference>
<dbReference type="Pfam" id="PF00528">
    <property type="entry name" value="BPD_transp_1"/>
    <property type="match status" value="1"/>
</dbReference>
<dbReference type="InterPro" id="IPR000515">
    <property type="entry name" value="MetI-like"/>
</dbReference>
<comment type="subcellular location">
    <subcellularLocation>
        <location evidence="1 7">Cell membrane</location>
        <topology evidence="1 7">Multi-pass membrane protein</topology>
    </subcellularLocation>
</comment>
<feature type="transmembrane region" description="Helical" evidence="7">
    <location>
        <begin position="258"/>
        <end position="281"/>
    </location>
</feature>
<dbReference type="CDD" id="cd06261">
    <property type="entry name" value="TM_PBP2"/>
    <property type="match status" value="1"/>
</dbReference>